<dbReference type="InterPro" id="IPR013216">
    <property type="entry name" value="Methyltransf_11"/>
</dbReference>
<protein>
    <submittedName>
        <fullName evidence="2">Class I SAM-dependent methyltransferase</fullName>
    </submittedName>
</protein>
<dbReference type="GO" id="GO:0032259">
    <property type="term" value="P:methylation"/>
    <property type="evidence" value="ECO:0007669"/>
    <property type="project" value="UniProtKB-KW"/>
</dbReference>
<dbReference type="Pfam" id="PF08241">
    <property type="entry name" value="Methyltransf_11"/>
    <property type="match status" value="1"/>
</dbReference>
<dbReference type="SUPFAM" id="SSF53335">
    <property type="entry name" value="S-adenosyl-L-methionine-dependent methyltransferases"/>
    <property type="match status" value="1"/>
</dbReference>
<evidence type="ECO:0000313" key="3">
    <source>
        <dbReference type="Proteomes" id="UP000260943"/>
    </source>
</evidence>
<dbReference type="AlphaFoldDB" id="A0A3E4QWM6"/>
<feature type="domain" description="Methyltransferase type 11" evidence="1">
    <location>
        <begin position="71"/>
        <end position="165"/>
    </location>
</feature>
<dbReference type="GO" id="GO:0008757">
    <property type="term" value="F:S-adenosylmethionine-dependent methyltransferase activity"/>
    <property type="evidence" value="ECO:0007669"/>
    <property type="project" value="InterPro"/>
</dbReference>
<reference evidence="2 3" key="1">
    <citation type="submission" date="2018-08" db="EMBL/GenBank/DDBJ databases">
        <title>A genome reference for cultivated species of the human gut microbiota.</title>
        <authorList>
            <person name="Zou Y."/>
            <person name="Xue W."/>
            <person name="Luo G."/>
        </authorList>
    </citation>
    <scope>NUCLEOTIDE SEQUENCE [LARGE SCALE GENOMIC DNA]</scope>
    <source>
        <strain evidence="2 3">TF08-14</strain>
    </source>
</reference>
<evidence type="ECO:0000313" key="2">
    <source>
        <dbReference type="EMBL" id="RGL11649.1"/>
    </source>
</evidence>
<dbReference type="InterPro" id="IPR029063">
    <property type="entry name" value="SAM-dependent_MTases_sf"/>
</dbReference>
<dbReference type="Proteomes" id="UP000260943">
    <property type="component" value="Unassembled WGS sequence"/>
</dbReference>
<dbReference type="EMBL" id="QSRJ01000002">
    <property type="protein sequence ID" value="RGL11649.1"/>
    <property type="molecule type" value="Genomic_DNA"/>
</dbReference>
<dbReference type="Gene3D" id="3.40.50.150">
    <property type="entry name" value="Vaccinia Virus protein VP39"/>
    <property type="match status" value="1"/>
</dbReference>
<comment type="caution">
    <text evidence="2">The sequence shown here is derived from an EMBL/GenBank/DDBJ whole genome shotgun (WGS) entry which is preliminary data.</text>
</comment>
<dbReference type="RefSeq" id="WP_117678998.1">
    <property type="nucleotide sequence ID" value="NZ_CAJJKC010000003.1"/>
</dbReference>
<keyword evidence="2" id="KW-0808">Transferase</keyword>
<accession>A0A3E4QWM6</accession>
<dbReference type="CDD" id="cd02440">
    <property type="entry name" value="AdoMet_MTases"/>
    <property type="match status" value="1"/>
</dbReference>
<proteinExistence type="predicted"/>
<organism evidence="2 3">
    <name type="scientific">Collinsella tanakaei</name>
    <dbReference type="NCBI Taxonomy" id="626935"/>
    <lineage>
        <taxon>Bacteria</taxon>
        <taxon>Bacillati</taxon>
        <taxon>Actinomycetota</taxon>
        <taxon>Coriobacteriia</taxon>
        <taxon>Coriobacteriales</taxon>
        <taxon>Coriobacteriaceae</taxon>
        <taxon>Collinsella</taxon>
    </lineage>
</organism>
<gene>
    <name evidence="2" type="ORF">DXC81_02365</name>
</gene>
<name>A0A3E4QWM6_9ACTN</name>
<keyword evidence="2" id="KW-0489">Methyltransferase</keyword>
<sequence>MTDDITRDNYADANARAIDGWNADGWEWGTSITHEDYLRACQGDWEMLLTPTKPVPHEWYPADMTGLRVLGLACGGAQQMPIFAALGAACTVLDYTPSQLESERMVAQREGYEIEIVRADMSKPLPFEDASFDMIFHPVSNCYIEEVKPLWLECNRILKPGGRLLAGLDNGFGYVFDYPDEERAIYSLPFNPLVNPEHMAALDPVEDGIQFSHTLEDQIRGQLQAGFQLVDCYEDTYGEGRLYEMNIPTFWATHAVKPL</sequence>
<evidence type="ECO:0000259" key="1">
    <source>
        <dbReference type="Pfam" id="PF08241"/>
    </source>
</evidence>